<feature type="region of interest" description="Disordered" evidence="12">
    <location>
        <begin position="776"/>
        <end position="1612"/>
    </location>
</feature>
<evidence type="ECO:0000259" key="15">
    <source>
        <dbReference type="PROSITE" id="PS50900"/>
    </source>
</evidence>
<dbReference type="FunFam" id="4.10.410.10:FF:000005">
    <property type="entry name" value="Pancreatic trypsin inhibitor"/>
    <property type="match status" value="1"/>
</dbReference>
<dbReference type="GO" id="GO:0004222">
    <property type="term" value="F:metalloendopeptidase activity"/>
    <property type="evidence" value="ECO:0007669"/>
    <property type="project" value="TreeGrafter"/>
</dbReference>
<dbReference type="CDD" id="cd22639">
    <property type="entry name" value="Kunitz_papilin_lacunin-like"/>
    <property type="match status" value="1"/>
</dbReference>
<evidence type="ECO:0000256" key="2">
    <source>
        <dbReference type="ARBA" id="ARBA00022473"/>
    </source>
</evidence>
<feature type="domain" description="BPTI/Kunitz inhibitor" evidence="13">
    <location>
        <begin position="2175"/>
        <end position="2225"/>
    </location>
</feature>
<evidence type="ECO:0000256" key="3">
    <source>
        <dbReference type="ARBA" id="ARBA00022525"/>
    </source>
</evidence>
<dbReference type="EMBL" id="GEZM01050713">
    <property type="protein sequence ID" value="JAV75425.1"/>
    <property type="molecule type" value="Transcribed_RNA"/>
</dbReference>
<feature type="domain" description="BPTI/Kunitz inhibitor" evidence="13">
    <location>
        <begin position="2235"/>
        <end position="2285"/>
    </location>
</feature>
<dbReference type="InterPro" id="IPR007110">
    <property type="entry name" value="Ig-like_dom"/>
</dbReference>
<dbReference type="Gene3D" id="4.10.410.10">
    <property type="entry name" value="Pancreatic trypsin inhibitor Kunitz domain"/>
    <property type="match status" value="10"/>
</dbReference>
<feature type="compositionally biased region" description="Low complexity" evidence="12">
    <location>
        <begin position="1223"/>
        <end position="1232"/>
    </location>
</feature>
<feature type="domain" description="BPTI/Kunitz inhibitor" evidence="13">
    <location>
        <begin position="2057"/>
        <end position="2107"/>
    </location>
</feature>
<dbReference type="FunFam" id="2.60.120.830:FF:000001">
    <property type="entry name" value="A disintegrin and metalloproteinase with thrombospondin motifs 1"/>
    <property type="match status" value="1"/>
</dbReference>
<dbReference type="SUPFAM" id="SSF57256">
    <property type="entry name" value="Elafin-like"/>
    <property type="match status" value="1"/>
</dbReference>
<feature type="domain" description="BPTI/Kunitz inhibitor" evidence="13">
    <location>
        <begin position="2568"/>
        <end position="2618"/>
    </location>
</feature>
<organism evidence="17">
    <name type="scientific">Photinus pyralis</name>
    <name type="common">Common eastern firefly</name>
    <name type="synonym">Lampyris pyralis</name>
    <dbReference type="NCBI Taxonomy" id="7054"/>
    <lineage>
        <taxon>Eukaryota</taxon>
        <taxon>Metazoa</taxon>
        <taxon>Ecdysozoa</taxon>
        <taxon>Arthropoda</taxon>
        <taxon>Hexapoda</taxon>
        <taxon>Insecta</taxon>
        <taxon>Pterygota</taxon>
        <taxon>Neoptera</taxon>
        <taxon>Endopterygota</taxon>
        <taxon>Coleoptera</taxon>
        <taxon>Polyphaga</taxon>
        <taxon>Elateriformia</taxon>
        <taxon>Elateroidea</taxon>
        <taxon>Lampyridae</taxon>
        <taxon>Lampyrinae</taxon>
        <taxon>Photinus</taxon>
    </lineage>
</organism>
<feature type="region of interest" description="Disordered" evidence="12">
    <location>
        <begin position="3063"/>
        <end position="3088"/>
    </location>
</feature>
<evidence type="ECO:0000256" key="7">
    <source>
        <dbReference type="ARBA" id="ARBA00022869"/>
    </source>
</evidence>
<dbReference type="PRINTS" id="PR00759">
    <property type="entry name" value="BASICPTASE"/>
</dbReference>
<dbReference type="Gene3D" id="2.60.120.830">
    <property type="match status" value="1"/>
</dbReference>
<dbReference type="FunFam" id="2.20.100.10:FF:000005">
    <property type="entry name" value="ADAM metallopeptidase with thrombospondin type 1 motif 9"/>
    <property type="match status" value="1"/>
</dbReference>
<feature type="domain" description="BPTI/Kunitz inhibitor" evidence="13">
    <location>
        <begin position="2429"/>
        <end position="2479"/>
    </location>
</feature>
<dbReference type="SMART" id="SM00409">
    <property type="entry name" value="IG"/>
    <property type="match status" value="3"/>
</dbReference>
<keyword evidence="9 11" id="KW-1015">Disulfide bond</keyword>
<dbReference type="Pfam" id="PF05986">
    <property type="entry name" value="ADAMTS_spacer1"/>
    <property type="match status" value="1"/>
</dbReference>
<feature type="compositionally biased region" description="Low complexity" evidence="12">
    <location>
        <begin position="1352"/>
        <end position="1610"/>
    </location>
</feature>
<evidence type="ECO:0000256" key="8">
    <source>
        <dbReference type="ARBA" id="ARBA00022900"/>
    </source>
</evidence>
<keyword evidence="8" id="KW-0722">Serine protease inhibitor</keyword>
<feature type="compositionally biased region" description="Low complexity" evidence="12">
    <location>
        <begin position="862"/>
        <end position="1216"/>
    </location>
</feature>
<feature type="domain" description="Ig-like" evidence="14">
    <location>
        <begin position="3106"/>
        <end position="3198"/>
    </location>
</feature>
<dbReference type="InterPro" id="IPR010294">
    <property type="entry name" value="ADAMTS_spacer1"/>
</dbReference>
<feature type="domain" description="BPTI/Kunitz inhibitor" evidence="13">
    <location>
        <begin position="2638"/>
        <end position="2689"/>
    </location>
</feature>
<dbReference type="CDD" id="cd00109">
    <property type="entry name" value="Kunitz-type"/>
    <property type="match status" value="7"/>
</dbReference>
<dbReference type="PROSITE" id="PS50835">
    <property type="entry name" value="IG_LIKE"/>
    <property type="match status" value="3"/>
</dbReference>
<evidence type="ECO:0000256" key="12">
    <source>
        <dbReference type="SAM" id="MobiDB-lite"/>
    </source>
</evidence>
<dbReference type="FunFam" id="4.10.410.10:FF:000020">
    <property type="entry name" value="Collagen, type VI, alpha 3"/>
    <property type="match status" value="4"/>
</dbReference>
<dbReference type="InterPro" id="IPR002223">
    <property type="entry name" value="Kunitz_BPTI"/>
</dbReference>
<name>A0A1Y1LU16_PHOPY</name>
<dbReference type="InterPro" id="IPR013273">
    <property type="entry name" value="ADAMTS/ADAMTS-like"/>
</dbReference>
<dbReference type="InterPro" id="IPR036383">
    <property type="entry name" value="TSP1_rpt_sf"/>
</dbReference>
<feature type="domain" description="Ig-like" evidence="14">
    <location>
        <begin position="2850"/>
        <end position="2938"/>
    </location>
</feature>
<evidence type="ECO:0008006" key="18">
    <source>
        <dbReference type="Google" id="ProtNLM"/>
    </source>
</evidence>
<feature type="domain" description="Ig-like" evidence="14">
    <location>
        <begin position="2946"/>
        <end position="3036"/>
    </location>
</feature>
<evidence type="ECO:0000259" key="16">
    <source>
        <dbReference type="PROSITE" id="PS51390"/>
    </source>
</evidence>
<dbReference type="SUPFAM" id="SSF48726">
    <property type="entry name" value="Immunoglobulin"/>
    <property type="match status" value="3"/>
</dbReference>
<accession>A0A1Y1LU16</accession>
<dbReference type="Pfam" id="PF00090">
    <property type="entry name" value="TSP_1"/>
    <property type="match status" value="1"/>
</dbReference>
<sequence length="3266" mass="355648">MEFLYRRQLLSPLLICILFTLVHRISSIHHIRHHRDRFKRQQGANLYLPGSYVTSGGDGPDRGVWTDWSTPSQCSRSCGGGVSTQERRCYPGYQCEGPSKRHFSCNTQDCPDLSDFRAQQCAEYDHIAFDGVYYQWIPYTKAPNPCQLNCMPRGELFYYRHKEEVTDGTPCTDDKYDVCVEGICQPVGCDRMLGSNEVEDQCRICGGDGSMCNTISDISNIQDLQVGYNDILLIPEGATNILVQEVAESNNYLAVRDRHGNYYLNGNWTIDFPRTLDIAGCRFVYDRYPRGFMAPDSLRCLGPTNEPLIIVLLFQNSNVGIQYQYSVPKNVLMGDNETYAWIFSEFSPCTTSCGGGVQYRNISCAGRKSLQPVEDSLCDISNEPESIQECAQQPCEPRWITEPWGRCSASCGSMGFQNRRVYCEQTIREGYTVIVDDRYCVQEDKPENQRQCNRGKICATWHTTPWKPCDRLCGQGRETREVTCYRKVDNRIEVLDDYECEQEESKPEGQRPCNLRPCEGLDWVTSEWSGCEHCGTATETRRVECATQDGQLYPREMCENIPLPITERQCDENSKKCSQQWYATQWSECSAKCGNGMQTREVFCATINGEGIQKIDDSNCDPDKRYDDTKECVGDRETCPGEWFTGPWSECSAPCNGGQQTRKVICMKDNLPSDPAECDPSTIPYQTEPCNPQQCTEDEMKTTAEPVTYVNETLSTSQPDLIMDYDYEEVYDETCENGEWVNEDDSTLPNNVQQNQKASFVDDSFYDFDSMLGDDPNVYDTRLDDEGSGDEDTSSESSTSSEYTDEDYSTEGSGESSETTDFTDTSSISTVSSSLKPTPEVIPPVGETDIGAKDEDEFPFISTESSTSDTTEFTYSTGTPVSSSSESTISSSSESTFSTESTSEVSTESTSEVSTESTSEVSTETITTESTISEATFTSSSTSDETTESDVTFTTLSSSTDTTSDVSTDTTSEVTTESSLSTETPLSSSTESTSEITTESSGPTESTSEVTTESPASTETVISTSSISTTSGSTESTETPISTVSEESSTSVSTESTSQISTESTSEFTTDSSVSTSEITTVSKETTTSLSSSTGETSETSMTESTPSTQTEVSGTTESTESTSEISTISTSEVTTVSPLSTETEVTSSTISVPSESTSATESTSQISTESTVTGTTESTPSVDSSSEISTQSSSSIATESSVSTTLGSTDSTTEVSTEETSEVTSVSTPSIETEETASSETVTTIATESTNEMTTESGPSTETEESSSTISTSSIGTETSSEATTETALSSSTISSTSGATESSQTSDGSSLSTESTQLTGSSTLGSSESTSLSTASTESSVFTTVTDIWSSIESTVITESTTSETTESGSTESSTLEMTYSTESTPSPGTSESTSEVSSLSTISESTISSTSEMTESTHSTESPTTIESTSEISSSTETTQSSSTIESSSVMSSSTESASTMESTTELTISTGSTESSSTVETSSEISSSTESTVSSSTVESTSEITVSTGSTESTSTIESSTEISSSTESTVSSSTLESTSEGSSESTESSSTIQLSSEITGSTESTESTTEISLGSETTGSVSTVESTPLTSSTSQSTETSPSSQSAFTMESTAYDAWGTTSITEIFSTPKLRKCRKKVRKHCSKSKYGCCIDKVTPAKGPFDKGCPVVTTCNETRFGCCDDGVSVAMGKNFEGCPAILCAASLYGCCLDNRTAALGNDYEGCPPECLQSLYGCCEDNYTEAKGPNWEGCVPTTTETSTSSLSPETSSISTTIETSTIESTSEVSSTITETPITPTGSTTLSTVAVSVANVSCQESLYNCCPDGVSAATGVDYEGCDIFRDNCTESYFGCCPDGVTSARGPYYKACKMPCEESMFGCCEDGVTPSHGPYREGCCLTTQYGCCPDNIRPSQGPNLEGCGCQYSPYRCCPDNVTAAQGYYNEGCGCQYTRYGCCPDNFTEAIGVNYEGCSCRTFQFGCCPDGVSVAQGSQLQGCGCRYTEFGCCSDGQTPAQGQEQEGCGCESSQYGCCMDGVSEASGSNFEGCKEIPVSLQASCSLEKERGPCRNYTVKWFFDMEYGGCSRFWYGGCDGNGNRFKSKEECNSVCIEPEGKDRCSLPKVSGTCDGYYPKWYYDAAQKTCSQFVYSGCLGNNNNFNTREECMDQCAEATYLDSCDQSVEVGPCRGSFIRWYYDKNSGSCNQFIYGGCKANGNNFPSESACKQQCTQLGQKKDSCSLPLATGNCHSQDARWYFSETERRCMPFYFSGCEGNLNNFISQEACESDCPKEIVKGTCQLPAEIGDCSDYVQRWYYDTTYKQCRLFYYGGCAGNGNNFETEQDCEQRCKTILFTPAPPTPPPAVPVTIGTFRPEFCFLDSDVGPCRNYDPRWYYDRNDGSCKQFMYGGCPGNGNNFYTDTECEEKCSGVQDLCTLPPLAGPCGSGYERWYYNPSIDACETFNYGGCLGNANKFYDKYACEVRCQKRRTTTTTSTLAPYVPKPTPGPSSELSICYVPVDTGNCSDSIPSYYYDPRAQKCLAFVYTGCGGNANRFTSEEQCERQCGRFRGLDVCKLPRDTGPCRGYLRKFYYDAVYGHCGQFVYGGCDGNGNRFSSQEECENVCVTHEEQKPTLISNETKSTICRLPLDVGPCEGGYYKHYYFDDFRGECASFIYSGCGGNFNNFKTFQACLDFCKDYLVPTEPPIIPYTEKSTEHCQQYIEECGTLICEYGTEAFVDDATTCTKCRCHDPCTGVLCRQDQRCAVDLNRNRTTYDDPTFIAVCRDVQKEGDCPVMRSHGKRCERDCEDDADCTLDLKCCPTNCGTVCIAPTVPIPAQLITSSPQPAYTPPHTVYYPPVIDEEKFQPQVSAGEGDFATLDCSVQGNPTPQIAWRKGDLIIDGTQPRYRILLDGTLQIITLHKTDAGIYLCAADNGIGRPIEKEINLQVTDSEPHATAIVGDQENSHIVASLGAPTTLHCYATGFPFPSVTWWKDDRLVPLHTHQFEVHKDYSLLIHSVQLSNLGIYTCQAYNGIGKAASWSVTVQTLGPVYSTRPEDVKYMQYVINAPERPTPRPLPPTIPTKATTPSPTPEPPKHTTLNISLLTPLPTEEPPYVYQVPVKVRLTSTQTTYPTGKDISIGCDVEGYPIPQVQWYKDGQPLYPSEAIHISENHRLSIHRAKESDTGEYRCEAANDFSRSYAATTITVQVSHIEANCTDNPFFANCQLIVRANYCIHKYYARFCCKSCTEAGQLPSNGAISDDKDTALRSNMITK</sequence>
<keyword evidence="6" id="KW-0677">Repeat</keyword>
<feature type="disulfide bond" evidence="11">
    <location>
        <begin position="89"/>
        <end position="95"/>
    </location>
</feature>
<feature type="domain" description="BPTI/Kunitz inhibitor" evidence="13">
    <location>
        <begin position="2116"/>
        <end position="2166"/>
    </location>
</feature>
<dbReference type="PANTHER" id="PTHR13723:SF281">
    <property type="entry name" value="PAPILIN"/>
    <property type="match status" value="1"/>
</dbReference>
<dbReference type="Pfam" id="PF19030">
    <property type="entry name" value="TSP1_ADAMTS"/>
    <property type="match status" value="5"/>
</dbReference>
<feature type="domain" description="PLAC" evidence="15">
    <location>
        <begin position="3204"/>
        <end position="3243"/>
    </location>
</feature>
<dbReference type="InterPro" id="IPR013098">
    <property type="entry name" value="Ig_I-set"/>
</dbReference>
<dbReference type="PANTHER" id="PTHR13723">
    <property type="entry name" value="ADAMTS A DISINTEGRIN AND METALLOPROTEASE WITH THROMBOSPONDIN MOTIFS PROTEASE"/>
    <property type="match status" value="1"/>
</dbReference>
<evidence type="ECO:0000256" key="9">
    <source>
        <dbReference type="ARBA" id="ARBA00023157"/>
    </source>
</evidence>
<dbReference type="PRINTS" id="PR01857">
    <property type="entry name" value="ADAMTSFAMILY"/>
</dbReference>
<comment type="subcellular location">
    <subcellularLocation>
        <location evidence="1">Secreted</location>
        <location evidence="1">Extracellular space</location>
        <location evidence="1">Extracellular matrix</location>
        <location evidence="1">Basement membrane</location>
    </subcellularLocation>
</comment>
<keyword evidence="5" id="KW-0732">Signal</keyword>
<dbReference type="InterPro" id="IPR013783">
    <property type="entry name" value="Ig-like_fold"/>
</dbReference>
<feature type="domain" description="BPTI/Kunitz inhibitor" evidence="13">
    <location>
        <begin position="2509"/>
        <end position="2559"/>
    </location>
</feature>
<dbReference type="PROSITE" id="PS50900">
    <property type="entry name" value="PLAC"/>
    <property type="match status" value="1"/>
</dbReference>
<evidence type="ECO:0000256" key="5">
    <source>
        <dbReference type="ARBA" id="ARBA00022729"/>
    </source>
</evidence>
<feature type="compositionally biased region" description="Low complexity" evidence="12">
    <location>
        <begin position="810"/>
        <end position="834"/>
    </location>
</feature>
<evidence type="ECO:0000256" key="10">
    <source>
        <dbReference type="ARBA" id="ARBA00023319"/>
    </source>
</evidence>
<dbReference type="InterPro" id="IPR036179">
    <property type="entry name" value="Ig-like_dom_sf"/>
</dbReference>
<feature type="disulfide bond" evidence="11">
    <location>
        <begin position="78"/>
        <end position="110"/>
    </location>
</feature>
<evidence type="ECO:0000313" key="17">
    <source>
        <dbReference type="EMBL" id="JAV75425.1"/>
    </source>
</evidence>
<dbReference type="Pfam" id="PF00095">
    <property type="entry name" value="WAP"/>
    <property type="match status" value="1"/>
</dbReference>
<evidence type="ECO:0000256" key="4">
    <source>
        <dbReference type="ARBA" id="ARBA00022690"/>
    </source>
</evidence>
<evidence type="ECO:0000256" key="1">
    <source>
        <dbReference type="ARBA" id="ARBA00004302"/>
    </source>
</evidence>
<dbReference type="GO" id="GO:0004867">
    <property type="term" value="F:serine-type endopeptidase inhibitor activity"/>
    <property type="evidence" value="ECO:0007669"/>
    <property type="project" value="UniProtKB-KW"/>
</dbReference>
<dbReference type="PROSITE" id="PS00280">
    <property type="entry name" value="BPTI_KUNITZ_1"/>
    <property type="match status" value="7"/>
</dbReference>
<dbReference type="SMART" id="SM00209">
    <property type="entry name" value="TSP1"/>
    <property type="match status" value="7"/>
</dbReference>
<feature type="domain" description="BPTI/Kunitz inhibitor" evidence="13">
    <location>
        <begin position="2294"/>
        <end position="2344"/>
    </location>
</feature>
<evidence type="ECO:0000256" key="11">
    <source>
        <dbReference type="PIRSR" id="PIRSR613273-3"/>
    </source>
</evidence>
<keyword evidence="10" id="KW-0393">Immunoglobulin domain</keyword>
<feature type="disulfide bond" evidence="11">
    <location>
        <begin position="74"/>
        <end position="105"/>
    </location>
</feature>
<dbReference type="SMART" id="SM00131">
    <property type="entry name" value="KU"/>
    <property type="match status" value="10"/>
</dbReference>
<dbReference type="InterPro" id="IPR036880">
    <property type="entry name" value="Kunitz_BPTI_sf"/>
</dbReference>
<dbReference type="SUPFAM" id="SSF57362">
    <property type="entry name" value="BPTI-like"/>
    <property type="match status" value="10"/>
</dbReference>
<dbReference type="SUPFAM" id="SSF82895">
    <property type="entry name" value="TSP-1 type 1 repeat"/>
    <property type="match status" value="6"/>
</dbReference>
<dbReference type="SMART" id="SM00217">
    <property type="entry name" value="WAP"/>
    <property type="match status" value="1"/>
</dbReference>
<dbReference type="InterPro" id="IPR008197">
    <property type="entry name" value="WAP_dom"/>
</dbReference>
<dbReference type="Pfam" id="PF00014">
    <property type="entry name" value="Kunitz_BPTI"/>
    <property type="match status" value="10"/>
</dbReference>
<feature type="domain" description="WAP" evidence="16">
    <location>
        <begin position="2779"/>
        <end position="2825"/>
    </location>
</feature>
<feature type="domain" description="BPTI/Kunitz inhibitor" evidence="13">
    <location>
        <begin position="2372"/>
        <end position="2422"/>
    </location>
</feature>
<dbReference type="InterPro" id="IPR010909">
    <property type="entry name" value="PLAC"/>
</dbReference>
<dbReference type="PROSITE" id="PS51390">
    <property type="entry name" value="WAP"/>
    <property type="match status" value="1"/>
</dbReference>
<keyword evidence="7" id="KW-0272">Extracellular matrix</keyword>
<dbReference type="GO" id="GO:0030198">
    <property type="term" value="P:extracellular matrix organization"/>
    <property type="evidence" value="ECO:0007669"/>
    <property type="project" value="InterPro"/>
</dbReference>
<dbReference type="InterPro" id="IPR003598">
    <property type="entry name" value="Ig_sub2"/>
</dbReference>
<evidence type="ECO:0000259" key="14">
    <source>
        <dbReference type="PROSITE" id="PS50835"/>
    </source>
</evidence>
<dbReference type="InterPro" id="IPR003599">
    <property type="entry name" value="Ig_sub"/>
</dbReference>
<keyword evidence="4" id="KW-0646">Protease inhibitor</keyword>
<evidence type="ECO:0000259" key="13">
    <source>
        <dbReference type="PROSITE" id="PS50279"/>
    </source>
</evidence>
<dbReference type="PROSITE" id="PS50092">
    <property type="entry name" value="TSP1"/>
    <property type="match status" value="5"/>
</dbReference>
<keyword evidence="3" id="KW-0964">Secreted</keyword>
<keyword evidence="7" id="KW-0084">Basement membrane</keyword>
<proteinExistence type="predicted"/>
<dbReference type="GO" id="GO:0006508">
    <property type="term" value="P:proteolysis"/>
    <property type="evidence" value="ECO:0007669"/>
    <property type="project" value="TreeGrafter"/>
</dbReference>
<dbReference type="InterPro" id="IPR050439">
    <property type="entry name" value="ADAMTS_ADAMTS-like"/>
</dbReference>
<keyword evidence="2" id="KW-0217">Developmental protein</keyword>
<dbReference type="InterPro" id="IPR036645">
    <property type="entry name" value="Elafin-like_sf"/>
</dbReference>
<dbReference type="Pfam" id="PF08686">
    <property type="entry name" value="PLAC"/>
    <property type="match status" value="1"/>
</dbReference>
<dbReference type="GO" id="GO:0005576">
    <property type="term" value="C:extracellular region"/>
    <property type="evidence" value="ECO:0007669"/>
    <property type="project" value="InterPro"/>
</dbReference>
<dbReference type="InterPro" id="IPR000884">
    <property type="entry name" value="TSP1_rpt"/>
</dbReference>
<dbReference type="Gene3D" id="2.20.100.10">
    <property type="entry name" value="Thrombospondin type-1 (TSP1) repeat"/>
    <property type="match status" value="6"/>
</dbReference>
<feature type="compositionally biased region" description="Low complexity" evidence="12">
    <location>
        <begin position="1239"/>
        <end position="1342"/>
    </location>
</feature>
<protein>
    <recommendedName>
        <fullName evidence="18">Papilin</fullName>
    </recommendedName>
</protein>
<dbReference type="FunFam" id="2.60.40.10:FF:000107">
    <property type="entry name" value="Myosin, light chain kinase a"/>
    <property type="match status" value="1"/>
</dbReference>
<dbReference type="InterPro" id="IPR020901">
    <property type="entry name" value="Prtase_inh_Kunz-CS"/>
</dbReference>
<dbReference type="SMART" id="SM00408">
    <property type="entry name" value="IGc2"/>
    <property type="match status" value="3"/>
</dbReference>
<dbReference type="PROSITE" id="PS50279">
    <property type="entry name" value="BPTI_KUNITZ_2"/>
    <property type="match status" value="10"/>
</dbReference>
<reference evidence="17" key="1">
    <citation type="journal article" date="2016" name="Sci. Rep.">
        <title>Molecular characterization of firefly nuptial gifts: a multi-omics approach sheds light on postcopulatory sexual selection.</title>
        <authorList>
            <person name="Al-Wathiqui N."/>
            <person name="Fallon T.R."/>
            <person name="South A."/>
            <person name="Weng J.K."/>
            <person name="Lewis S.M."/>
        </authorList>
    </citation>
    <scope>NUCLEOTIDE SEQUENCE</scope>
</reference>
<evidence type="ECO:0000256" key="6">
    <source>
        <dbReference type="ARBA" id="ARBA00022737"/>
    </source>
</evidence>
<feature type="region of interest" description="Disordered" evidence="12">
    <location>
        <begin position="1758"/>
        <end position="1797"/>
    </location>
</feature>
<dbReference type="GO" id="GO:0005604">
    <property type="term" value="C:basement membrane"/>
    <property type="evidence" value="ECO:0007669"/>
    <property type="project" value="UniProtKB-SubCell"/>
</dbReference>
<dbReference type="Pfam" id="PF07679">
    <property type="entry name" value="I-set"/>
    <property type="match status" value="3"/>
</dbReference>
<dbReference type="Gene3D" id="2.60.40.10">
    <property type="entry name" value="Immunoglobulins"/>
    <property type="match status" value="3"/>
</dbReference>